<evidence type="ECO:0000259" key="7">
    <source>
        <dbReference type="Pfam" id="PF02687"/>
    </source>
</evidence>
<dbReference type="EMBL" id="JBHLVX010000005">
    <property type="protein sequence ID" value="MFC0266610.1"/>
    <property type="molecule type" value="Genomic_DNA"/>
</dbReference>
<dbReference type="PANTHER" id="PTHR30287:SF1">
    <property type="entry name" value="INNER MEMBRANE PROTEIN"/>
    <property type="match status" value="1"/>
</dbReference>
<feature type="transmembrane region" description="Helical" evidence="6">
    <location>
        <begin position="314"/>
        <end position="336"/>
    </location>
</feature>
<evidence type="ECO:0000256" key="6">
    <source>
        <dbReference type="SAM" id="Phobius"/>
    </source>
</evidence>
<feature type="transmembrane region" description="Helical" evidence="6">
    <location>
        <begin position="397"/>
        <end position="416"/>
    </location>
</feature>
<feature type="transmembrane region" description="Helical" evidence="6">
    <location>
        <begin position="422"/>
        <end position="453"/>
    </location>
</feature>
<dbReference type="Pfam" id="PF02687">
    <property type="entry name" value="FtsX"/>
    <property type="match status" value="2"/>
</dbReference>
<evidence type="ECO:0000256" key="4">
    <source>
        <dbReference type="ARBA" id="ARBA00022989"/>
    </source>
</evidence>
<name>A0ABV6FYZ3_9GAMM</name>
<protein>
    <submittedName>
        <fullName evidence="9">ABC transporter permease</fullName>
    </submittedName>
</protein>
<evidence type="ECO:0000259" key="8">
    <source>
        <dbReference type="Pfam" id="PF12704"/>
    </source>
</evidence>
<evidence type="ECO:0000313" key="9">
    <source>
        <dbReference type="EMBL" id="MFC0266610.1"/>
    </source>
</evidence>
<keyword evidence="10" id="KW-1185">Reference proteome</keyword>
<evidence type="ECO:0000256" key="5">
    <source>
        <dbReference type="ARBA" id="ARBA00023136"/>
    </source>
</evidence>
<keyword evidence="5 6" id="KW-0472">Membrane</keyword>
<evidence type="ECO:0000256" key="2">
    <source>
        <dbReference type="ARBA" id="ARBA00022475"/>
    </source>
</evidence>
<feature type="transmembrane region" description="Helical" evidence="6">
    <location>
        <begin position="30"/>
        <end position="49"/>
    </location>
</feature>
<feature type="domain" description="ABC3 transporter permease C-terminal" evidence="7">
    <location>
        <begin position="720"/>
        <end position="833"/>
    </location>
</feature>
<feature type="domain" description="MacB-like periplasmic core" evidence="8">
    <location>
        <begin position="33"/>
        <end position="204"/>
    </location>
</feature>
<dbReference type="RefSeq" id="WP_019951328.1">
    <property type="nucleotide sequence ID" value="NZ_JBHLVX010000005.1"/>
</dbReference>
<comment type="caution">
    <text evidence="9">The sequence shown here is derived from an EMBL/GenBank/DDBJ whole genome shotgun (WGS) entry which is preliminary data.</text>
</comment>
<evidence type="ECO:0000256" key="3">
    <source>
        <dbReference type="ARBA" id="ARBA00022692"/>
    </source>
</evidence>
<organism evidence="9 10">
    <name type="scientific">Kushneria aurantia</name>
    <dbReference type="NCBI Taxonomy" id="504092"/>
    <lineage>
        <taxon>Bacteria</taxon>
        <taxon>Pseudomonadati</taxon>
        <taxon>Pseudomonadota</taxon>
        <taxon>Gammaproteobacteria</taxon>
        <taxon>Oceanospirillales</taxon>
        <taxon>Halomonadaceae</taxon>
        <taxon>Kushneria</taxon>
    </lineage>
</organism>
<feature type="transmembrane region" description="Helical" evidence="6">
    <location>
        <begin position="262"/>
        <end position="281"/>
    </location>
</feature>
<comment type="subcellular location">
    <subcellularLocation>
        <location evidence="1">Cell membrane</location>
        <topology evidence="1">Multi-pass membrane protein</topology>
    </subcellularLocation>
</comment>
<evidence type="ECO:0000313" key="10">
    <source>
        <dbReference type="Proteomes" id="UP001589814"/>
    </source>
</evidence>
<feature type="transmembrane region" description="Helical" evidence="6">
    <location>
        <begin position="804"/>
        <end position="825"/>
    </location>
</feature>
<reference evidence="9 10" key="1">
    <citation type="submission" date="2024-09" db="EMBL/GenBank/DDBJ databases">
        <authorList>
            <person name="Sun Q."/>
            <person name="Mori K."/>
        </authorList>
    </citation>
    <scope>NUCLEOTIDE SEQUENCE [LARGE SCALE GENOMIC DNA]</scope>
    <source>
        <strain evidence="9 10">CCM 7415</strain>
    </source>
</reference>
<sequence>MSRARCSAGAILRLAFSGLRRDLRAADVRALFLALVLAVAATTMIGFFLDRLDSALTRQSGQLLGGDLVLRDSNPFDPRIIEAVEGAGLTTARELTLVTMAAAGGRFQLSTLKGVEPDYPLYGELRVDLGEGPVNTTRLPERGTVWIQPRLGSALQLELGDAITLGNRDYRVAGWLLREPDQSIGFSSFNPRVMMDLEDLRQSGLVQPGSRVGWKLLAAGPIDAVASLDNRLESWRNQGIRVIDVREDSPRIGRALERSQQYLSLSGLAAVLLAGVAVAMATRRYVERHLDTAALMRCFGATQQVLTRVFALQLGLLALAAALLGAVLGLIGQWALLRLLVQFLPLELPPPGPLPLLLGMLTAVAVLIGFAGPTLLRLKRVSALKVLRRELEPMPAAGWLVVAIASLMFGALLWLYSGNLLLSMGILVGGLVALALLWLVTRLLLTLLLKLAALLPASARLGGRQLARRRDSSIGQIIAFAVTFALMALISLVRTDLISDWQTRLPADAPNQFAINIQPAQRDGFVDTLDGITDSRSALYPIVRGRLVAINGVNARDAVPPEERDDDELTREINLTWSSEMPDNNRLNTGEWFSGRWQPSADGEELPPLSVEQGIADEFALSLGDRLTFDIGGEPVTAEITSLRQVDWESFQPNFFMIFPPGVLENFSHTFITAFHVEGNPQQRLTPLIEQYPSVSLLDIDAVLNQVRDLLGQVSRAVEIVLLFILLAGVAVLYAALTASRPAREREGALLRVFGAGDRRLVRTQLAEFALLGAASGLLGALLAESAAALLYGVWLELPPRPHLLMWLIMPLGGALLIGAIGYLLSRPLRRQAPMESLRLLGDG</sequence>
<gene>
    <name evidence="9" type="ORF">ACFFHW_01145</name>
</gene>
<dbReference type="InterPro" id="IPR025857">
    <property type="entry name" value="MacB_PCD"/>
</dbReference>
<feature type="transmembrane region" description="Helical" evidence="6">
    <location>
        <begin position="717"/>
        <end position="737"/>
    </location>
</feature>
<feature type="domain" description="ABC3 transporter permease C-terminal" evidence="7">
    <location>
        <begin position="268"/>
        <end position="371"/>
    </location>
</feature>
<keyword evidence="2" id="KW-1003">Cell membrane</keyword>
<dbReference type="Proteomes" id="UP001589814">
    <property type="component" value="Unassembled WGS sequence"/>
</dbReference>
<dbReference type="InterPro" id="IPR038766">
    <property type="entry name" value="Membrane_comp_ABC_pdt"/>
</dbReference>
<proteinExistence type="predicted"/>
<dbReference type="Pfam" id="PF12704">
    <property type="entry name" value="MacB_PCD"/>
    <property type="match status" value="1"/>
</dbReference>
<dbReference type="PANTHER" id="PTHR30287">
    <property type="entry name" value="MEMBRANE COMPONENT OF PREDICTED ABC SUPERFAMILY METABOLITE UPTAKE TRANSPORTER"/>
    <property type="match status" value="1"/>
</dbReference>
<feature type="transmembrane region" description="Helical" evidence="6">
    <location>
        <begin position="769"/>
        <end position="792"/>
    </location>
</feature>
<feature type="transmembrane region" description="Helical" evidence="6">
    <location>
        <begin position="474"/>
        <end position="493"/>
    </location>
</feature>
<dbReference type="InterPro" id="IPR003838">
    <property type="entry name" value="ABC3_permease_C"/>
</dbReference>
<evidence type="ECO:0000256" key="1">
    <source>
        <dbReference type="ARBA" id="ARBA00004651"/>
    </source>
</evidence>
<feature type="transmembrane region" description="Helical" evidence="6">
    <location>
        <begin position="356"/>
        <end position="376"/>
    </location>
</feature>
<keyword evidence="4 6" id="KW-1133">Transmembrane helix</keyword>
<keyword evidence="3 6" id="KW-0812">Transmembrane</keyword>
<accession>A0ABV6FYZ3</accession>